<feature type="domain" description="MADS-box" evidence="6">
    <location>
        <begin position="1"/>
        <end position="52"/>
    </location>
</feature>
<dbReference type="PROSITE" id="PS50066">
    <property type="entry name" value="MADS_BOX_2"/>
    <property type="match status" value="1"/>
</dbReference>
<evidence type="ECO:0000256" key="2">
    <source>
        <dbReference type="ARBA" id="ARBA00023015"/>
    </source>
</evidence>
<dbReference type="GO" id="GO:0003677">
    <property type="term" value="F:DNA binding"/>
    <property type="evidence" value="ECO:0007669"/>
    <property type="project" value="UniProtKB-KW"/>
</dbReference>
<dbReference type="SUPFAM" id="SSF55455">
    <property type="entry name" value="SRF-like"/>
    <property type="match status" value="1"/>
</dbReference>
<dbReference type="PANTHER" id="PTHR33925">
    <property type="entry name" value="PLASTID DIVISION PROTEIN CDP1, CHLOROPLASTIC-RELATED"/>
    <property type="match status" value="1"/>
</dbReference>
<dbReference type="AlphaFoldDB" id="A0A803LVB5"/>
<dbReference type="EnsemblPlants" id="AUR62019159-RA">
    <property type="protein sequence ID" value="AUR62019159-RA:cds"/>
    <property type="gene ID" value="AUR62019159"/>
</dbReference>
<dbReference type="InterPro" id="IPR057137">
    <property type="entry name" value="CDP1-like_a_solenoid_2"/>
</dbReference>
<dbReference type="Pfam" id="PF13355">
    <property type="entry name" value="ARC6-like_IMS"/>
    <property type="match status" value="1"/>
</dbReference>
<keyword evidence="4" id="KW-0804">Transcription</keyword>
<keyword evidence="3" id="KW-0238">DNA-binding</keyword>
<protein>
    <recommendedName>
        <fullName evidence="6">MADS-box domain-containing protein</fullName>
    </recommendedName>
</protein>
<evidence type="ECO:0000313" key="8">
    <source>
        <dbReference type="Proteomes" id="UP000596660"/>
    </source>
</evidence>
<dbReference type="InterPro" id="IPR025344">
    <property type="entry name" value="CDP1-like_IMS"/>
</dbReference>
<keyword evidence="5" id="KW-0539">Nucleus</keyword>
<dbReference type="InterPro" id="IPR044685">
    <property type="entry name" value="CPD1-like"/>
</dbReference>
<evidence type="ECO:0000256" key="5">
    <source>
        <dbReference type="ARBA" id="ARBA00023242"/>
    </source>
</evidence>
<evidence type="ECO:0000259" key="6">
    <source>
        <dbReference type="PROSITE" id="PS50066"/>
    </source>
</evidence>
<dbReference type="PANTHER" id="PTHR33925:SF1">
    <property type="entry name" value="PROTEIN ACCUMULATION AND REPLICATION OF CHLOROPLASTS 6, CHLOROPLASTIC"/>
    <property type="match status" value="1"/>
</dbReference>
<dbReference type="GO" id="GO:0005634">
    <property type="term" value="C:nucleus"/>
    <property type="evidence" value="ECO:0007669"/>
    <property type="project" value="UniProtKB-SubCell"/>
</dbReference>
<dbReference type="Proteomes" id="UP000596660">
    <property type="component" value="Unplaced"/>
</dbReference>
<accession>A0A803LVB5</accession>
<comment type="subcellular location">
    <subcellularLocation>
        <location evidence="1">Nucleus</location>
    </subcellularLocation>
</comment>
<dbReference type="InterPro" id="IPR058032">
    <property type="entry name" value="CDP1-like_a_solenoid_1"/>
</dbReference>
<dbReference type="OMA" id="HIPADSW"/>
<keyword evidence="8" id="KW-1185">Reference proteome</keyword>
<dbReference type="Gramene" id="AUR62019159-RA">
    <property type="protein sequence ID" value="AUR62019159-RA:cds"/>
    <property type="gene ID" value="AUR62019159"/>
</dbReference>
<name>A0A803LVB5_CHEQI</name>
<evidence type="ECO:0000256" key="3">
    <source>
        <dbReference type="ARBA" id="ARBA00023125"/>
    </source>
</evidence>
<dbReference type="InterPro" id="IPR002100">
    <property type="entry name" value="TF_MADSbox"/>
</dbReference>
<organism evidence="7 8">
    <name type="scientific">Chenopodium quinoa</name>
    <name type="common">Quinoa</name>
    <dbReference type="NCBI Taxonomy" id="63459"/>
    <lineage>
        <taxon>Eukaryota</taxon>
        <taxon>Viridiplantae</taxon>
        <taxon>Streptophyta</taxon>
        <taxon>Embryophyta</taxon>
        <taxon>Tracheophyta</taxon>
        <taxon>Spermatophyta</taxon>
        <taxon>Magnoliopsida</taxon>
        <taxon>eudicotyledons</taxon>
        <taxon>Gunneridae</taxon>
        <taxon>Pentapetalae</taxon>
        <taxon>Caryophyllales</taxon>
        <taxon>Chenopodiaceae</taxon>
        <taxon>Chenopodioideae</taxon>
        <taxon>Atripliceae</taxon>
        <taxon>Chenopodium</taxon>
    </lineage>
</organism>
<dbReference type="Pfam" id="PF23468">
    <property type="entry name" value="ARC6"/>
    <property type="match status" value="1"/>
</dbReference>
<reference evidence="7" key="2">
    <citation type="submission" date="2021-03" db="UniProtKB">
        <authorList>
            <consortium name="EnsemblPlants"/>
        </authorList>
    </citation>
    <scope>IDENTIFICATION</scope>
</reference>
<dbReference type="GO" id="GO:0009706">
    <property type="term" value="C:chloroplast inner membrane"/>
    <property type="evidence" value="ECO:0007669"/>
    <property type="project" value="TreeGrafter"/>
</dbReference>
<evidence type="ECO:0000313" key="7">
    <source>
        <dbReference type="EnsemblPlants" id="AUR62019159-RA:cds"/>
    </source>
</evidence>
<dbReference type="InterPro" id="IPR036879">
    <property type="entry name" value="TF_MADSbox_sf"/>
</dbReference>
<evidence type="ECO:0000256" key="1">
    <source>
        <dbReference type="ARBA" id="ARBA00004123"/>
    </source>
</evidence>
<evidence type="ECO:0000256" key="4">
    <source>
        <dbReference type="ARBA" id="ARBA00023163"/>
    </source>
</evidence>
<dbReference type="GO" id="GO:0010020">
    <property type="term" value="P:chloroplast fission"/>
    <property type="evidence" value="ECO:0007669"/>
    <property type="project" value="TreeGrafter"/>
</dbReference>
<dbReference type="Pfam" id="PF25515">
    <property type="entry name" value="Arm_PDR"/>
    <property type="match status" value="1"/>
</dbReference>
<keyword evidence="2" id="KW-0805">Transcription regulation</keyword>
<reference evidence="7" key="1">
    <citation type="journal article" date="2017" name="Nature">
        <title>The genome of Chenopodium quinoa.</title>
        <authorList>
            <person name="Jarvis D.E."/>
            <person name="Ho Y.S."/>
            <person name="Lightfoot D.J."/>
            <person name="Schmoeckel S.M."/>
            <person name="Li B."/>
            <person name="Borm T.J.A."/>
            <person name="Ohyanagi H."/>
            <person name="Mineta K."/>
            <person name="Michell C.T."/>
            <person name="Saber N."/>
            <person name="Kharbatia N.M."/>
            <person name="Rupper R.R."/>
            <person name="Sharp A.R."/>
            <person name="Dally N."/>
            <person name="Boughton B.A."/>
            <person name="Woo Y.H."/>
            <person name="Gao G."/>
            <person name="Schijlen E.G.W.M."/>
            <person name="Guo X."/>
            <person name="Momin A.A."/>
            <person name="Negrao S."/>
            <person name="Al-Babili S."/>
            <person name="Gehring C."/>
            <person name="Roessner U."/>
            <person name="Jung C."/>
            <person name="Murphy K."/>
            <person name="Arold S.T."/>
            <person name="Gojobori T."/>
            <person name="van der Linden C.G."/>
            <person name="van Loo E.N."/>
            <person name="Jellen E.N."/>
            <person name="Maughan P.J."/>
            <person name="Tester M."/>
        </authorList>
    </citation>
    <scope>NUCLEOTIDE SEQUENCE [LARGE SCALE GENOMIC DNA]</scope>
    <source>
        <strain evidence="7">cv. PI 614886</strain>
    </source>
</reference>
<sequence>MVRPKMQLEKLNGELSREQYYLQNKSIVEKKVEEMSFLTETDVFFLGVSPTGIPSLHTGKNRQANLYLFAFNFVNMMRFSMIPYGDREKRRLDNLQTIKTTYQKEGYTVDVQTLSEACYWENPKTVTSIEKIMEMKQSLQKTLQDIRKRKVLGAETHFLGDGIRRAYEGKVSKPPQYGFTQDTLIARRQILQAACDTLSNPSARREYNSGLSDSFEETTLFDVPGALCILQEAGESELVLRIGDVLLKERLSKPFKHDIVLAMALAFVDFSRDAMSLSPPDYVYGCEALERALKLLQEEGSSSLAPDLQAQIDETLEELKPRYVLELLALPLTDEFRKKRDEGLHGVRNILWSVGGGGAAAIAGGFTREDFMNEAFLHMTAAEQVDLFTATPKNIPAESFEAYGVALALVAQAFISKKPHLIQDADDLFRQLQQTKLVPIGDSIPLYATQENREKDFALERGLCSLLVGDLDQCRTWLGLDIENSPFRDPSVVEFVLENSRNDEDSDMLPGLCKLLETWLMEVVFTRFRETKDVQFRLGDYYDDPIVLRYLERLEGGSGSSLAAAAAIVKIGAGASAVIGNVTTSVIQALQKVFPPSSGEEHITRQEDVAVNGFGYEDALAEVGLGFDNTSNYAELASKHLAEEYHEQELITEKIKDVGVKVMCAGVVIGLTTLAGMKLWPAKTGSAILPKHVGSVTSSVTSDVSNVGLAMNENSEKKIPKMDARLAEVLVRRWQSVKSQALDQIIALRRCQRSCRAWLVLGILPIECDYDSVTVSLDGKRATVEATLEETANLTDATNLSTMILTAETYTTRYELSYSDSGWKITEGAVLQS</sequence>
<dbReference type="GO" id="GO:0046983">
    <property type="term" value="F:protein dimerization activity"/>
    <property type="evidence" value="ECO:0007669"/>
    <property type="project" value="InterPro"/>
</dbReference>
<proteinExistence type="predicted"/>